<accession>A0AA36NBV0</accession>
<dbReference type="SUPFAM" id="SSF47473">
    <property type="entry name" value="EF-hand"/>
    <property type="match status" value="1"/>
</dbReference>
<dbReference type="GO" id="GO:0005509">
    <property type="term" value="F:calcium ion binding"/>
    <property type="evidence" value="ECO:0007669"/>
    <property type="project" value="InterPro"/>
</dbReference>
<evidence type="ECO:0000259" key="4">
    <source>
        <dbReference type="PROSITE" id="PS50222"/>
    </source>
</evidence>
<keyword evidence="6" id="KW-1185">Reference proteome</keyword>
<evidence type="ECO:0000256" key="1">
    <source>
        <dbReference type="ARBA" id="ARBA00022837"/>
    </source>
</evidence>
<dbReference type="PROSITE" id="PS00018">
    <property type="entry name" value="EF_HAND_1"/>
    <property type="match status" value="1"/>
</dbReference>
<proteinExistence type="predicted"/>
<feature type="transmembrane region" description="Helical" evidence="3">
    <location>
        <begin position="355"/>
        <end position="373"/>
    </location>
</feature>
<sequence length="414" mass="46388">MAAGSCEAMFDPEVIAELRRQFQQADKDGSGEIDALEACTLFARSCGEGASEEEIRKTAESLRNQLDTDRSGTISFKEYCFRFGRRYQMERNRLRRSGPAAGPETAGPEEDNLKKEREELEREREAIRQERERLQLEREREALRRERELLEQDKAQGARAQSEPRGQQGQPQALAAGAAVRVYGLQGAPELNGREAVVQSFDEASGRYIVELSGGGTKKIKGANLRLQDQNGLWQRCVETASHAGRALQRGCANVQVWVAQSGYEWWQILLGVAVVVLVVASWMQAGSRYRTKSPTSSSRRNFDSEWREPRGEDFYSSQSGFDDDGFAGTQGGYGSQSYRQQDGGRGWSFDFGGMQTYLILGGLAVLCWKGIIPVHRMDWFQLYMLWNMIQSSGLLGGGGGGGYGYRRRRGMFF</sequence>
<keyword evidence="3" id="KW-0472">Membrane</keyword>
<feature type="compositionally biased region" description="Basic and acidic residues" evidence="2">
    <location>
        <begin position="301"/>
        <end position="314"/>
    </location>
</feature>
<dbReference type="SMART" id="SM00054">
    <property type="entry name" value="EFh"/>
    <property type="match status" value="2"/>
</dbReference>
<dbReference type="Gene3D" id="1.10.238.10">
    <property type="entry name" value="EF-hand"/>
    <property type="match status" value="1"/>
</dbReference>
<protein>
    <recommendedName>
        <fullName evidence="4">EF-hand domain-containing protein</fullName>
    </recommendedName>
</protein>
<feature type="transmembrane region" description="Helical" evidence="3">
    <location>
        <begin position="266"/>
        <end position="284"/>
    </location>
</feature>
<evidence type="ECO:0000256" key="3">
    <source>
        <dbReference type="SAM" id="Phobius"/>
    </source>
</evidence>
<feature type="domain" description="EF-hand" evidence="4">
    <location>
        <begin position="13"/>
        <end position="48"/>
    </location>
</feature>
<evidence type="ECO:0000313" key="5">
    <source>
        <dbReference type="EMBL" id="CAJ1397686.1"/>
    </source>
</evidence>
<reference evidence="5" key="1">
    <citation type="submission" date="2023-08" db="EMBL/GenBank/DDBJ databases">
        <authorList>
            <person name="Chen Y."/>
            <person name="Shah S."/>
            <person name="Dougan E. K."/>
            <person name="Thang M."/>
            <person name="Chan C."/>
        </authorList>
    </citation>
    <scope>NUCLEOTIDE SEQUENCE</scope>
</reference>
<feature type="compositionally biased region" description="Basic and acidic residues" evidence="2">
    <location>
        <begin position="111"/>
        <end position="125"/>
    </location>
</feature>
<dbReference type="InterPro" id="IPR011992">
    <property type="entry name" value="EF-hand-dom_pair"/>
</dbReference>
<dbReference type="PROSITE" id="PS50222">
    <property type="entry name" value="EF_HAND_2"/>
    <property type="match status" value="1"/>
</dbReference>
<feature type="region of interest" description="Disordered" evidence="2">
    <location>
        <begin position="152"/>
        <end position="172"/>
    </location>
</feature>
<name>A0AA36NBV0_9DINO</name>
<keyword evidence="3" id="KW-1133">Transmembrane helix</keyword>
<dbReference type="AlphaFoldDB" id="A0AA36NBV0"/>
<gene>
    <name evidence="5" type="ORF">EVOR1521_LOCUS21648</name>
</gene>
<dbReference type="InterPro" id="IPR018247">
    <property type="entry name" value="EF_Hand_1_Ca_BS"/>
</dbReference>
<dbReference type="Pfam" id="PF13499">
    <property type="entry name" value="EF-hand_7"/>
    <property type="match status" value="1"/>
</dbReference>
<comment type="caution">
    <text evidence="5">The sequence shown here is derived from an EMBL/GenBank/DDBJ whole genome shotgun (WGS) entry which is preliminary data.</text>
</comment>
<keyword evidence="3" id="KW-0812">Transmembrane</keyword>
<dbReference type="Proteomes" id="UP001178507">
    <property type="component" value="Unassembled WGS sequence"/>
</dbReference>
<feature type="region of interest" description="Disordered" evidence="2">
    <location>
        <begin position="92"/>
        <end position="125"/>
    </location>
</feature>
<feature type="region of interest" description="Disordered" evidence="2">
    <location>
        <begin position="290"/>
        <end position="323"/>
    </location>
</feature>
<evidence type="ECO:0000256" key="2">
    <source>
        <dbReference type="SAM" id="MobiDB-lite"/>
    </source>
</evidence>
<organism evidence="5 6">
    <name type="scientific">Effrenium voratum</name>
    <dbReference type="NCBI Taxonomy" id="2562239"/>
    <lineage>
        <taxon>Eukaryota</taxon>
        <taxon>Sar</taxon>
        <taxon>Alveolata</taxon>
        <taxon>Dinophyceae</taxon>
        <taxon>Suessiales</taxon>
        <taxon>Symbiodiniaceae</taxon>
        <taxon>Effrenium</taxon>
    </lineage>
</organism>
<dbReference type="EMBL" id="CAUJNA010003275">
    <property type="protein sequence ID" value="CAJ1397686.1"/>
    <property type="molecule type" value="Genomic_DNA"/>
</dbReference>
<dbReference type="InterPro" id="IPR002048">
    <property type="entry name" value="EF_hand_dom"/>
</dbReference>
<feature type="transmembrane region" description="Helical" evidence="3">
    <location>
        <begin position="385"/>
        <end position="406"/>
    </location>
</feature>
<dbReference type="CDD" id="cd00051">
    <property type="entry name" value="EFh"/>
    <property type="match status" value="1"/>
</dbReference>
<keyword evidence="1" id="KW-0106">Calcium</keyword>
<evidence type="ECO:0000313" key="6">
    <source>
        <dbReference type="Proteomes" id="UP001178507"/>
    </source>
</evidence>